<gene>
    <name evidence="3" type="ORF">M1L60_13955</name>
</gene>
<protein>
    <submittedName>
        <fullName evidence="3">NAD(P)H-binding protein</fullName>
    </submittedName>
</protein>
<name>A0ABT1DLI3_9ACTN</name>
<dbReference type="PANTHER" id="PTHR42748:SF3">
    <property type="entry name" value="BLL4366 PROTEIN"/>
    <property type="match status" value="1"/>
</dbReference>
<comment type="caution">
    <text evidence="3">The sequence shown here is derived from an EMBL/GenBank/DDBJ whole genome shotgun (WGS) entry which is preliminary data.</text>
</comment>
<evidence type="ECO:0000259" key="2">
    <source>
        <dbReference type="Pfam" id="PF13460"/>
    </source>
</evidence>
<keyword evidence="4" id="KW-1185">Reference proteome</keyword>
<dbReference type="InterPro" id="IPR051164">
    <property type="entry name" value="NmrA-like_oxidored"/>
</dbReference>
<dbReference type="Gene3D" id="3.40.50.720">
    <property type="entry name" value="NAD(P)-binding Rossmann-like Domain"/>
    <property type="match status" value="1"/>
</dbReference>
<proteinExistence type="predicted"/>
<dbReference type="SUPFAM" id="SSF51735">
    <property type="entry name" value="NAD(P)-binding Rossmann-fold domains"/>
    <property type="match status" value="1"/>
</dbReference>
<reference evidence="3 4" key="1">
    <citation type="submission" date="2022-06" db="EMBL/GenBank/DDBJ databases">
        <title>New Species of the Genus Actinoplanes, ActinopZanes ferrugineus.</title>
        <authorList>
            <person name="Ding P."/>
        </authorList>
    </citation>
    <scope>NUCLEOTIDE SEQUENCE [LARGE SCALE GENOMIC DNA]</scope>
    <source>
        <strain evidence="3 4">TRM88003</strain>
    </source>
</reference>
<dbReference type="Proteomes" id="UP001523369">
    <property type="component" value="Unassembled WGS sequence"/>
</dbReference>
<dbReference type="InterPro" id="IPR036291">
    <property type="entry name" value="NAD(P)-bd_dom_sf"/>
</dbReference>
<sequence length="240" mass="25377">MRIVVVGGLGMVGRTLVSVLQDQGHDVVVADLATGVNTITGEGVEEAMAGAQAVVDVTNLPDIDSFRTSAATLLAAESKAGVRHHVLLSIVGVDGDHDLDYYRGKLAQEDAVRNGDVPFTIVRSTQFFPFLQALVQGDPVRLPTTKVQPIAVADLVTLLAAIAVEPPADGIIEVAGPDIYALDDFARRLLTLTADPRQVVTDDSVRPMMGARMRERTLLPGPAAQLGHTDLPAWLTSVAS</sequence>
<accession>A0ABT1DLI3</accession>
<evidence type="ECO:0000313" key="3">
    <source>
        <dbReference type="EMBL" id="MCO8271696.1"/>
    </source>
</evidence>
<feature type="domain" description="NAD(P)-binding" evidence="2">
    <location>
        <begin position="7"/>
        <end position="126"/>
    </location>
</feature>
<dbReference type="PANTHER" id="PTHR42748">
    <property type="entry name" value="NITROGEN METABOLITE REPRESSION PROTEIN NMRA FAMILY MEMBER"/>
    <property type="match status" value="1"/>
</dbReference>
<dbReference type="RefSeq" id="WP_253237817.1">
    <property type="nucleotide sequence ID" value="NZ_JAMYJR010000013.1"/>
</dbReference>
<evidence type="ECO:0000256" key="1">
    <source>
        <dbReference type="ARBA" id="ARBA00022857"/>
    </source>
</evidence>
<keyword evidence="1" id="KW-0521">NADP</keyword>
<evidence type="ECO:0000313" key="4">
    <source>
        <dbReference type="Proteomes" id="UP001523369"/>
    </source>
</evidence>
<dbReference type="InterPro" id="IPR016040">
    <property type="entry name" value="NAD(P)-bd_dom"/>
</dbReference>
<organism evidence="3 4">
    <name type="scientific">Paractinoplanes aksuensis</name>
    <dbReference type="NCBI Taxonomy" id="2939490"/>
    <lineage>
        <taxon>Bacteria</taxon>
        <taxon>Bacillati</taxon>
        <taxon>Actinomycetota</taxon>
        <taxon>Actinomycetes</taxon>
        <taxon>Micromonosporales</taxon>
        <taxon>Micromonosporaceae</taxon>
        <taxon>Paractinoplanes</taxon>
    </lineage>
</organism>
<dbReference type="Pfam" id="PF13460">
    <property type="entry name" value="NAD_binding_10"/>
    <property type="match status" value="1"/>
</dbReference>
<dbReference type="EMBL" id="JAMYJR010000013">
    <property type="protein sequence ID" value="MCO8271696.1"/>
    <property type="molecule type" value="Genomic_DNA"/>
</dbReference>